<protein>
    <recommendedName>
        <fullName evidence="4">5-formyltetrahydrofolate cyclo-ligase</fullName>
        <ecNumber evidence="4">6.3.3.2</ecNumber>
    </recommendedName>
</protein>
<dbReference type="GO" id="GO:0009396">
    <property type="term" value="P:folic acid-containing compound biosynthetic process"/>
    <property type="evidence" value="ECO:0007669"/>
    <property type="project" value="TreeGrafter"/>
</dbReference>
<dbReference type="GO" id="GO:0035999">
    <property type="term" value="P:tetrahydrofolate interconversion"/>
    <property type="evidence" value="ECO:0007669"/>
    <property type="project" value="TreeGrafter"/>
</dbReference>
<dbReference type="eggNOG" id="COG0212">
    <property type="taxonomic scope" value="Bacteria"/>
</dbReference>
<dbReference type="InterPro" id="IPR037171">
    <property type="entry name" value="NagB/RpiA_transferase-like"/>
</dbReference>
<name>A0A087BME9_9BIFI</name>
<dbReference type="NCBIfam" id="TIGR02727">
    <property type="entry name" value="MTHFS_bact"/>
    <property type="match status" value="1"/>
</dbReference>
<dbReference type="PANTHER" id="PTHR23407:SF1">
    <property type="entry name" value="5-FORMYLTETRAHYDROFOLATE CYCLO-LIGASE"/>
    <property type="match status" value="1"/>
</dbReference>
<dbReference type="Proteomes" id="UP000029014">
    <property type="component" value="Unassembled WGS sequence"/>
</dbReference>
<sequence>MNLIMKEFLRPTRPRTIAAYVSMGTEIPLRPTLEALLGHGMRVLVPRLGGGAADDVGWGLLTKMEDLQRPSGASQRRPDEPTGRRLPPNALESADLILVPAFAVDTHGTRLGRGGGWYDRALRHVPSGATIAGVCWPWERVATPLPREDHDVPMTAIVTPRDVTRIAPNQEPPAHPSSRYAKRPVIPPVVLVLAAYYVITTHTGREVSRCPHITTAARTADMISPRINRSRTIP</sequence>
<dbReference type="EC" id="6.3.3.2" evidence="4"/>
<evidence type="ECO:0000256" key="4">
    <source>
        <dbReference type="RuleBase" id="RU361279"/>
    </source>
</evidence>
<keyword evidence="4" id="KW-0460">Magnesium</keyword>
<evidence type="ECO:0000313" key="6">
    <source>
        <dbReference type="EMBL" id="KFI72199.1"/>
    </source>
</evidence>
<evidence type="ECO:0000256" key="5">
    <source>
        <dbReference type="SAM" id="MobiDB-lite"/>
    </source>
</evidence>
<dbReference type="SUPFAM" id="SSF100950">
    <property type="entry name" value="NagB/RpiA/CoA transferase-like"/>
    <property type="match status" value="1"/>
</dbReference>
<feature type="region of interest" description="Disordered" evidence="5">
    <location>
        <begin position="67"/>
        <end position="89"/>
    </location>
</feature>
<dbReference type="GO" id="GO:0046872">
    <property type="term" value="F:metal ion binding"/>
    <property type="evidence" value="ECO:0007669"/>
    <property type="project" value="UniProtKB-KW"/>
</dbReference>
<keyword evidence="7" id="KW-1185">Reference proteome</keyword>
<gene>
    <name evidence="6" type="ORF">BMIN_0089</name>
</gene>
<dbReference type="Pfam" id="PF01812">
    <property type="entry name" value="5-FTHF_cyc-lig"/>
    <property type="match status" value="1"/>
</dbReference>
<comment type="catalytic activity">
    <reaction evidence="4">
        <text>(6S)-5-formyl-5,6,7,8-tetrahydrofolate + ATP = (6R)-5,10-methenyltetrahydrofolate + ADP + phosphate</text>
        <dbReference type="Rhea" id="RHEA:10488"/>
        <dbReference type="ChEBI" id="CHEBI:30616"/>
        <dbReference type="ChEBI" id="CHEBI:43474"/>
        <dbReference type="ChEBI" id="CHEBI:57455"/>
        <dbReference type="ChEBI" id="CHEBI:57457"/>
        <dbReference type="ChEBI" id="CHEBI:456216"/>
        <dbReference type="EC" id="6.3.3.2"/>
    </reaction>
</comment>
<dbReference type="InterPro" id="IPR002698">
    <property type="entry name" value="FTHF_cligase"/>
</dbReference>
<dbReference type="InterPro" id="IPR024185">
    <property type="entry name" value="FTHF_cligase-like_sf"/>
</dbReference>
<proteinExistence type="inferred from homology"/>
<accession>A0A087BME9</accession>
<dbReference type="GO" id="GO:0005524">
    <property type="term" value="F:ATP binding"/>
    <property type="evidence" value="ECO:0007669"/>
    <property type="project" value="UniProtKB-KW"/>
</dbReference>
<evidence type="ECO:0000256" key="2">
    <source>
        <dbReference type="ARBA" id="ARBA00022741"/>
    </source>
</evidence>
<comment type="cofactor">
    <cofactor evidence="4">
        <name>Mg(2+)</name>
        <dbReference type="ChEBI" id="CHEBI:18420"/>
    </cofactor>
</comment>
<dbReference type="GO" id="GO:0030272">
    <property type="term" value="F:5-formyltetrahydrofolate cyclo-ligase activity"/>
    <property type="evidence" value="ECO:0007669"/>
    <property type="project" value="UniProtKB-EC"/>
</dbReference>
<comment type="caution">
    <text evidence="6">The sequence shown here is derived from an EMBL/GenBank/DDBJ whole genome shotgun (WGS) entry which is preliminary data.</text>
</comment>
<keyword evidence="2 4" id="KW-0547">Nucleotide-binding</keyword>
<dbReference type="STRING" id="1693.BMIN_0089"/>
<dbReference type="PANTHER" id="PTHR23407">
    <property type="entry name" value="ATPASE INHIBITOR/5-FORMYLTETRAHYDROFOLATE CYCLO-LIGASE"/>
    <property type="match status" value="1"/>
</dbReference>
<comment type="similarity">
    <text evidence="1 4">Belongs to the 5-formyltetrahydrofolate cyclo-ligase family.</text>
</comment>
<dbReference type="EMBL" id="JGZD01000009">
    <property type="protein sequence ID" value="KFI72199.1"/>
    <property type="molecule type" value="Genomic_DNA"/>
</dbReference>
<keyword evidence="3 4" id="KW-0067">ATP-binding</keyword>
<reference evidence="6 7" key="1">
    <citation type="submission" date="2014-03" db="EMBL/GenBank/DDBJ databases">
        <title>Genomics of Bifidobacteria.</title>
        <authorList>
            <person name="Ventura M."/>
            <person name="Milani C."/>
            <person name="Lugli G.A."/>
        </authorList>
    </citation>
    <scope>NUCLEOTIDE SEQUENCE [LARGE SCALE GENOMIC DNA]</scope>
    <source>
        <strain evidence="6 7">LMG 11592</strain>
    </source>
</reference>
<organism evidence="6 7">
    <name type="scientific">Bifidobacterium minimum</name>
    <dbReference type="NCBI Taxonomy" id="1693"/>
    <lineage>
        <taxon>Bacteria</taxon>
        <taxon>Bacillati</taxon>
        <taxon>Actinomycetota</taxon>
        <taxon>Actinomycetes</taxon>
        <taxon>Bifidobacteriales</taxon>
        <taxon>Bifidobacteriaceae</taxon>
        <taxon>Bifidobacterium</taxon>
    </lineage>
</organism>
<keyword evidence="6" id="KW-0436">Ligase</keyword>
<evidence type="ECO:0000256" key="1">
    <source>
        <dbReference type="ARBA" id="ARBA00010638"/>
    </source>
</evidence>
<evidence type="ECO:0000256" key="3">
    <source>
        <dbReference type="ARBA" id="ARBA00022840"/>
    </source>
</evidence>
<evidence type="ECO:0000313" key="7">
    <source>
        <dbReference type="Proteomes" id="UP000029014"/>
    </source>
</evidence>
<dbReference type="Gene3D" id="3.40.50.10420">
    <property type="entry name" value="NagB/RpiA/CoA transferase-like"/>
    <property type="match status" value="1"/>
</dbReference>
<keyword evidence="4" id="KW-0479">Metal-binding</keyword>
<dbReference type="AlphaFoldDB" id="A0A087BME9"/>